<evidence type="ECO:0000256" key="1">
    <source>
        <dbReference type="SAM" id="MobiDB-lite"/>
    </source>
</evidence>
<accession>A0A4Q5MX17</accession>
<feature type="compositionally biased region" description="Low complexity" evidence="1">
    <location>
        <begin position="55"/>
        <end position="68"/>
    </location>
</feature>
<protein>
    <submittedName>
        <fullName evidence="2">Energy transducer TonB</fullName>
    </submittedName>
</protein>
<dbReference type="EMBL" id="SDWW01000040">
    <property type="protein sequence ID" value="RYV50178.1"/>
    <property type="molecule type" value="Genomic_DNA"/>
</dbReference>
<name>A0A4Q5MX17_9MICO</name>
<gene>
    <name evidence="2" type="ORF">EUA98_15030</name>
</gene>
<dbReference type="AlphaFoldDB" id="A0A4Q5MX17"/>
<dbReference type="OrthoDB" id="3731420at2"/>
<dbReference type="RefSeq" id="WP_130103509.1">
    <property type="nucleotide sequence ID" value="NZ_SDWW01000040.1"/>
</dbReference>
<keyword evidence="3" id="KW-1185">Reference proteome</keyword>
<dbReference type="Proteomes" id="UP000293764">
    <property type="component" value="Unassembled WGS sequence"/>
</dbReference>
<proteinExistence type="predicted"/>
<organism evidence="2 3">
    <name type="scientific">Pengzhenrongella frigida</name>
    <dbReference type="NCBI Taxonomy" id="1259133"/>
    <lineage>
        <taxon>Bacteria</taxon>
        <taxon>Bacillati</taxon>
        <taxon>Actinomycetota</taxon>
        <taxon>Actinomycetes</taxon>
        <taxon>Micrococcales</taxon>
        <taxon>Pengzhenrongella</taxon>
    </lineage>
</organism>
<reference evidence="2 3" key="1">
    <citation type="submission" date="2019-01" db="EMBL/GenBank/DDBJ databases">
        <title>Novel species of Cellulomonas.</title>
        <authorList>
            <person name="Liu Q."/>
            <person name="Xin Y.-H."/>
        </authorList>
    </citation>
    <scope>NUCLEOTIDE SEQUENCE [LARGE SCALE GENOMIC DNA]</scope>
    <source>
        <strain evidence="2 3">HLT2-17</strain>
    </source>
</reference>
<comment type="caution">
    <text evidence="2">The sequence shown here is derived from an EMBL/GenBank/DDBJ whole genome shotgun (WGS) entry which is preliminary data.</text>
</comment>
<evidence type="ECO:0000313" key="3">
    <source>
        <dbReference type="Proteomes" id="UP000293764"/>
    </source>
</evidence>
<sequence>MSAATVASEPEDVPAATLTAAPITAAPITAAPVIATSAIATPATARDRRTPQTRVADAAAAPDVPDAPGRTTPARVRLTPLVEPAARVVWAESPAFSQPPIAGSAMALARWRPPGPDADSAGATERPRLPDPTKMCCAMVQAAVEALRGNRPLAQLARWVSPEVYEQLTARSALTQRVLGPGEATHRASIRRIRLFRLGEFAAEATVVVEDGPRVRAVAVRLEGHRGHWRATALEIG</sequence>
<dbReference type="Pfam" id="PF20060">
    <property type="entry name" value="DUF6459"/>
    <property type="match status" value="1"/>
</dbReference>
<feature type="region of interest" description="Disordered" evidence="1">
    <location>
        <begin position="42"/>
        <end position="73"/>
    </location>
</feature>
<dbReference type="InterPro" id="IPR045596">
    <property type="entry name" value="DUF6459"/>
</dbReference>
<evidence type="ECO:0000313" key="2">
    <source>
        <dbReference type="EMBL" id="RYV50178.1"/>
    </source>
</evidence>